<reference evidence="1 2" key="1">
    <citation type="submission" date="2016-09" db="EMBL/GenBank/DDBJ databases">
        <title>Extensive genetic diversity and differential bi-allelic expression allows diatom success in the polar Southern Ocean.</title>
        <authorList>
            <consortium name="DOE Joint Genome Institute"/>
            <person name="Mock T."/>
            <person name="Otillar R.P."/>
            <person name="Strauss J."/>
            <person name="Dupont C."/>
            <person name="Frickenhaus S."/>
            <person name="Maumus F."/>
            <person name="Mcmullan M."/>
            <person name="Sanges R."/>
            <person name="Schmutz J."/>
            <person name="Toseland A."/>
            <person name="Valas R."/>
            <person name="Veluchamy A."/>
            <person name="Ward B.J."/>
            <person name="Allen A."/>
            <person name="Barry K."/>
            <person name="Falciatore A."/>
            <person name="Ferrante M."/>
            <person name="Fortunato A.E."/>
            <person name="Gloeckner G."/>
            <person name="Gruber A."/>
            <person name="Hipkin R."/>
            <person name="Janech M."/>
            <person name="Kroth P."/>
            <person name="Leese F."/>
            <person name="Lindquist E."/>
            <person name="Lyon B.R."/>
            <person name="Martin J."/>
            <person name="Mayer C."/>
            <person name="Parker M."/>
            <person name="Quesneville H."/>
            <person name="Raymond J."/>
            <person name="Uhlig C."/>
            <person name="Valentin K.U."/>
            <person name="Worden A.Z."/>
            <person name="Armbrust E.V."/>
            <person name="Bowler C."/>
            <person name="Green B."/>
            <person name="Moulton V."/>
            <person name="Van Oosterhout C."/>
            <person name="Grigoriev I."/>
        </authorList>
    </citation>
    <scope>NUCLEOTIDE SEQUENCE [LARGE SCALE GENOMIC DNA]</scope>
    <source>
        <strain evidence="1 2">CCMP1102</strain>
    </source>
</reference>
<protein>
    <submittedName>
        <fullName evidence="1">Uncharacterized protein</fullName>
    </submittedName>
</protein>
<name>A0A1E7FJF7_9STRA</name>
<dbReference type="Proteomes" id="UP000095751">
    <property type="component" value="Unassembled WGS sequence"/>
</dbReference>
<evidence type="ECO:0000313" key="2">
    <source>
        <dbReference type="Proteomes" id="UP000095751"/>
    </source>
</evidence>
<sequence>MSIVVSPAIQTLAYRDNVIDTIMEKTMRLHHQLSVILYTILCKKKTVVGNKTKGVVL</sequence>
<dbReference type="InParanoid" id="A0A1E7FJF7"/>
<accession>A0A1E7FJF7</accession>
<gene>
    <name evidence="1" type="ORF">FRACYDRAFT_268262</name>
</gene>
<keyword evidence="2" id="KW-1185">Reference proteome</keyword>
<dbReference type="KEGG" id="fcy:FRACYDRAFT_268262"/>
<dbReference type="AlphaFoldDB" id="A0A1E7FJF7"/>
<organism evidence="1 2">
    <name type="scientific">Fragilariopsis cylindrus CCMP1102</name>
    <dbReference type="NCBI Taxonomy" id="635003"/>
    <lineage>
        <taxon>Eukaryota</taxon>
        <taxon>Sar</taxon>
        <taxon>Stramenopiles</taxon>
        <taxon>Ochrophyta</taxon>
        <taxon>Bacillariophyta</taxon>
        <taxon>Bacillariophyceae</taxon>
        <taxon>Bacillariophycidae</taxon>
        <taxon>Bacillariales</taxon>
        <taxon>Bacillariaceae</taxon>
        <taxon>Fragilariopsis</taxon>
    </lineage>
</organism>
<dbReference type="EMBL" id="KV784356">
    <property type="protein sequence ID" value="OEU18311.1"/>
    <property type="molecule type" value="Genomic_DNA"/>
</dbReference>
<proteinExistence type="predicted"/>
<evidence type="ECO:0000313" key="1">
    <source>
        <dbReference type="EMBL" id="OEU18311.1"/>
    </source>
</evidence>